<accession>A0A0C1EL54</accession>
<evidence type="ECO:0000313" key="2">
    <source>
        <dbReference type="Proteomes" id="UP000031307"/>
    </source>
</evidence>
<evidence type="ECO:0000313" key="1">
    <source>
        <dbReference type="EMBL" id="KIA77174.1"/>
    </source>
</evidence>
<proteinExistence type="predicted"/>
<dbReference type="Proteomes" id="UP000031307">
    <property type="component" value="Unassembled WGS sequence"/>
</dbReference>
<reference evidence="1 2" key="1">
    <citation type="journal article" date="2014" name="Mol. Biol. Evol.">
        <title>Massive expansion of Ubiquitination-related gene families within the Chlamydiae.</title>
        <authorList>
            <person name="Domman D."/>
            <person name="Collingro A."/>
            <person name="Lagkouvardos I."/>
            <person name="Gehre L."/>
            <person name="Weinmaier T."/>
            <person name="Rattei T."/>
            <person name="Subtil A."/>
            <person name="Horn M."/>
        </authorList>
    </citation>
    <scope>NUCLEOTIDE SEQUENCE [LARGE SCALE GENOMIC DNA]</scope>
    <source>
        <strain evidence="1 2">OEW1</strain>
    </source>
</reference>
<organism evidence="1 2">
    <name type="scientific">Parachlamydia acanthamoebae</name>
    <dbReference type="NCBI Taxonomy" id="83552"/>
    <lineage>
        <taxon>Bacteria</taxon>
        <taxon>Pseudomonadati</taxon>
        <taxon>Chlamydiota</taxon>
        <taxon>Chlamydiia</taxon>
        <taxon>Parachlamydiales</taxon>
        <taxon>Parachlamydiaceae</taxon>
        <taxon>Parachlamydia</taxon>
    </lineage>
</organism>
<gene>
    <name evidence="1" type="ORF">DB43_GT00150</name>
</gene>
<sequence>MMSQIAYFKRQAKNLFRDYKTKTPSFNDILTDYHYSENGFSLMKAQHIIACMAGFGKWGDLLKASTPELELAKLLFDNKDKIPVQHWKKYISEIEHDYGINFDAEARLSAYKHDYKVTFGIEKNKKSQLVSKPKEDIQIISLPLSEQDRAEFIESANRVFEAVLWRMIPSNPGITLKLWNAEDYVDNMLTNEMIPISKNYALSLIDAFMVHHVLGLAKQADKMTEQS</sequence>
<dbReference type="AlphaFoldDB" id="A0A0C1EL54"/>
<dbReference type="EMBL" id="JSAM01000089">
    <property type="protein sequence ID" value="KIA77174.1"/>
    <property type="molecule type" value="Genomic_DNA"/>
</dbReference>
<comment type="caution">
    <text evidence="1">The sequence shown here is derived from an EMBL/GenBank/DDBJ whole genome shotgun (WGS) entry which is preliminary data.</text>
</comment>
<name>A0A0C1EL54_9BACT</name>
<protein>
    <submittedName>
        <fullName evidence="1">Uncharacterized protein</fullName>
    </submittedName>
</protein>
<dbReference type="PATRIC" id="fig|83552.4.peg.1679"/>